<dbReference type="PANTHER" id="PTHR40375">
    <property type="entry name" value="SPORULATION-SPECIFIC PROTEIN 22"/>
    <property type="match status" value="1"/>
</dbReference>
<feature type="non-terminal residue" evidence="1">
    <location>
        <position position="1"/>
    </location>
</feature>
<name>A0A0C3P6P4_PISTI</name>
<keyword evidence="2" id="KW-1185">Reference proteome</keyword>
<organism evidence="1 2">
    <name type="scientific">Pisolithus tinctorius Marx 270</name>
    <dbReference type="NCBI Taxonomy" id="870435"/>
    <lineage>
        <taxon>Eukaryota</taxon>
        <taxon>Fungi</taxon>
        <taxon>Dikarya</taxon>
        <taxon>Basidiomycota</taxon>
        <taxon>Agaricomycotina</taxon>
        <taxon>Agaricomycetes</taxon>
        <taxon>Agaricomycetidae</taxon>
        <taxon>Boletales</taxon>
        <taxon>Sclerodermatineae</taxon>
        <taxon>Pisolithaceae</taxon>
        <taxon>Pisolithus</taxon>
    </lineage>
</organism>
<reference evidence="1 2" key="1">
    <citation type="submission" date="2014-04" db="EMBL/GenBank/DDBJ databases">
        <authorList>
            <consortium name="DOE Joint Genome Institute"/>
            <person name="Kuo A."/>
            <person name="Kohler A."/>
            <person name="Costa M.D."/>
            <person name="Nagy L.G."/>
            <person name="Floudas D."/>
            <person name="Copeland A."/>
            <person name="Barry K.W."/>
            <person name="Cichocki N."/>
            <person name="Veneault-Fourrey C."/>
            <person name="LaButti K."/>
            <person name="Lindquist E.A."/>
            <person name="Lipzen A."/>
            <person name="Lundell T."/>
            <person name="Morin E."/>
            <person name="Murat C."/>
            <person name="Sun H."/>
            <person name="Tunlid A."/>
            <person name="Henrissat B."/>
            <person name="Grigoriev I.V."/>
            <person name="Hibbett D.S."/>
            <person name="Martin F."/>
            <person name="Nordberg H.P."/>
            <person name="Cantor M.N."/>
            <person name="Hua S.X."/>
        </authorList>
    </citation>
    <scope>NUCLEOTIDE SEQUENCE [LARGE SCALE GENOMIC DNA]</scope>
    <source>
        <strain evidence="1 2">Marx 270</strain>
    </source>
</reference>
<dbReference type="STRING" id="870435.A0A0C3P6P4"/>
<evidence type="ECO:0000313" key="1">
    <source>
        <dbReference type="EMBL" id="KIO03246.1"/>
    </source>
</evidence>
<reference evidence="2" key="2">
    <citation type="submission" date="2015-01" db="EMBL/GenBank/DDBJ databases">
        <title>Evolutionary Origins and Diversification of the Mycorrhizal Mutualists.</title>
        <authorList>
            <consortium name="DOE Joint Genome Institute"/>
            <consortium name="Mycorrhizal Genomics Consortium"/>
            <person name="Kohler A."/>
            <person name="Kuo A."/>
            <person name="Nagy L.G."/>
            <person name="Floudas D."/>
            <person name="Copeland A."/>
            <person name="Barry K.W."/>
            <person name="Cichocki N."/>
            <person name="Veneault-Fourrey C."/>
            <person name="LaButti K."/>
            <person name="Lindquist E.A."/>
            <person name="Lipzen A."/>
            <person name="Lundell T."/>
            <person name="Morin E."/>
            <person name="Murat C."/>
            <person name="Riley R."/>
            <person name="Ohm R."/>
            <person name="Sun H."/>
            <person name="Tunlid A."/>
            <person name="Henrissat B."/>
            <person name="Grigoriev I.V."/>
            <person name="Hibbett D.S."/>
            <person name="Martin F."/>
        </authorList>
    </citation>
    <scope>NUCLEOTIDE SEQUENCE [LARGE SCALE GENOMIC DNA]</scope>
    <source>
        <strain evidence="2">Marx 270</strain>
    </source>
</reference>
<dbReference type="InterPro" id="IPR039057">
    <property type="entry name" value="Spo22/ZIP4"/>
</dbReference>
<proteinExistence type="predicted"/>
<feature type="non-terminal residue" evidence="1">
    <location>
        <position position="118"/>
    </location>
</feature>
<dbReference type="InParanoid" id="A0A0C3P6P4"/>
<dbReference type="OrthoDB" id="65716at2759"/>
<sequence>ACLAHTQLSLDKFSRWLRSICSILLAKGSGADRSKAIQYFEQANAVLEEHGDLLYPTDERLWLLSTAYNTGVECLHASLVDEARRWFEYATVICRFVPNGKARAEKISETYTDLLARY</sequence>
<gene>
    <name evidence="1" type="ORF">M404DRAFT_78548</name>
</gene>
<dbReference type="PANTHER" id="PTHR40375:SF2">
    <property type="entry name" value="SPORULATION-SPECIFIC PROTEIN 22"/>
    <property type="match status" value="1"/>
</dbReference>
<dbReference type="Proteomes" id="UP000054217">
    <property type="component" value="Unassembled WGS sequence"/>
</dbReference>
<accession>A0A0C3P6P4</accession>
<dbReference type="GO" id="GO:0090173">
    <property type="term" value="P:regulation of synaptonemal complex assembly"/>
    <property type="evidence" value="ECO:0007669"/>
    <property type="project" value="InterPro"/>
</dbReference>
<evidence type="ECO:0000313" key="2">
    <source>
        <dbReference type="Proteomes" id="UP000054217"/>
    </source>
</evidence>
<dbReference type="HOGENOM" id="CLU_1981912_0_0_1"/>
<dbReference type="EMBL" id="KN831977">
    <property type="protein sequence ID" value="KIO03246.1"/>
    <property type="molecule type" value="Genomic_DNA"/>
</dbReference>
<dbReference type="AlphaFoldDB" id="A0A0C3P6P4"/>
<protein>
    <submittedName>
        <fullName evidence="1">Uncharacterized protein</fullName>
    </submittedName>
</protein>